<name>C9ZTQ0_TRYB9</name>
<reference evidence="2" key="1">
    <citation type="journal article" date="2010" name="PLoS Negl. Trop. Dis.">
        <title>The genome sequence of Trypanosoma brucei gambiense, causative agent of chronic human african trypanosomiasis.</title>
        <authorList>
            <person name="Jackson A.P."/>
            <person name="Sanders M."/>
            <person name="Berry A."/>
            <person name="McQuillan J."/>
            <person name="Aslett M.A."/>
            <person name="Quail M.A."/>
            <person name="Chukualim B."/>
            <person name="Capewell P."/>
            <person name="MacLeod A."/>
            <person name="Melville S.E."/>
            <person name="Gibson W."/>
            <person name="Barry J.D."/>
            <person name="Berriman M."/>
            <person name="Hertz-Fowler C."/>
        </authorList>
    </citation>
    <scope>NUCLEOTIDE SEQUENCE [LARGE SCALE GENOMIC DNA]</scope>
    <source>
        <strain evidence="2">MHOM/CI/86/DAL972</strain>
    </source>
</reference>
<evidence type="ECO:0000313" key="2">
    <source>
        <dbReference type="Proteomes" id="UP000002316"/>
    </source>
</evidence>
<dbReference type="KEGG" id="tbg:TbgDal_VII6750"/>
<protein>
    <submittedName>
        <fullName evidence="1">T. brucei spp.-specific protein</fullName>
    </submittedName>
</protein>
<dbReference type="GeneID" id="23862954"/>
<gene>
    <name evidence="1" type="ORF">TbgDal_VII6750</name>
</gene>
<dbReference type="RefSeq" id="XP_011775065.1">
    <property type="nucleotide sequence ID" value="XM_011776763.1"/>
</dbReference>
<accession>C9ZTQ0</accession>
<organism evidence="1 2">
    <name type="scientific">Trypanosoma brucei gambiense (strain MHOM/CI/86/DAL972)</name>
    <dbReference type="NCBI Taxonomy" id="679716"/>
    <lineage>
        <taxon>Eukaryota</taxon>
        <taxon>Discoba</taxon>
        <taxon>Euglenozoa</taxon>
        <taxon>Kinetoplastea</taxon>
        <taxon>Metakinetoplastina</taxon>
        <taxon>Trypanosomatida</taxon>
        <taxon>Trypanosomatidae</taxon>
        <taxon>Trypanosoma</taxon>
    </lineage>
</organism>
<dbReference type="AlphaFoldDB" id="C9ZTQ0"/>
<sequence>MGTHIIAYDSDEEFTPINVLRKRRAAAAKAAALVARQNRKATAKARQKIRERLAQLGGVYEELCNGLLPTLLHPPTGAGPVIGCSKPLPRRHTDDENETALVINSVKEPCEKEIPSITSGPTTPFAGAAAATLQLSPAEQMAATMLAMEAEGVMPGGGGVAAVLFSPSEMYGDVAYGDDVEMDVGESECGRPLAAGAALRQYSERTRNRIVQSGSDMFPW</sequence>
<dbReference type="Proteomes" id="UP000002316">
    <property type="component" value="Chromosome 7"/>
</dbReference>
<proteinExistence type="predicted"/>
<dbReference type="VEuPathDB" id="TriTrypDB:Tbg972.7.6750"/>
<evidence type="ECO:0000313" key="1">
    <source>
        <dbReference type="EMBL" id="CBH12785.1"/>
    </source>
</evidence>
<dbReference type="EMBL" id="FN554970">
    <property type="protein sequence ID" value="CBH12785.1"/>
    <property type="molecule type" value="Genomic_DNA"/>
</dbReference>